<gene>
    <name evidence="1" type="ORF">MERR_LOCUS15968</name>
</gene>
<accession>A0A6D2IIL4</accession>
<keyword evidence="2" id="KW-1185">Reference proteome</keyword>
<evidence type="ECO:0000313" key="1">
    <source>
        <dbReference type="EMBL" id="CAA7028733.1"/>
    </source>
</evidence>
<proteinExistence type="predicted"/>
<dbReference type="AlphaFoldDB" id="A0A6D2IIL4"/>
<comment type="caution">
    <text evidence="1">The sequence shown here is derived from an EMBL/GenBank/DDBJ whole genome shotgun (WGS) entry which is preliminary data.</text>
</comment>
<name>A0A6D2IIL4_9BRAS</name>
<protein>
    <submittedName>
        <fullName evidence="1">Uncharacterized protein</fullName>
    </submittedName>
</protein>
<organism evidence="1 2">
    <name type="scientific">Microthlaspi erraticum</name>
    <dbReference type="NCBI Taxonomy" id="1685480"/>
    <lineage>
        <taxon>Eukaryota</taxon>
        <taxon>Viridiplantae</taxon>
        <taxon>Streptophyta</taxon>
        <taxon>Embryophyta</taxon>
        <taxon>Tracheophyta</taxon>
        <taxon>Spermatophyta</taxon>
        <taxon>Magnoliopsida</taxon>
        <taxon>eudicotyledons</taxon>
        <taxon>Gunneridae</taxon>
        <taxon>Pentapetalae</taxon>
        <taxon>rosids</taxon>
        <taxon>malvids</taxon>
        <taxon>Brassicales</taxon>
        <taxon>Brassicaceae</taxon>
        <taxon>Coluteocarpeae</taxon>
        <taxon>Microthlaspi</taxon>
    </lineage>
</organism>
<reference evidence="1" key="1">
    <citation type="submission" date="2020-01" db="EMBL/GenBank/DDBJ databases">
        <authorList>
            <person name="Mishra B."/>
        </authorList>
    </citation>
    <scope>NUCLEOTIDE SEQUENCE [LARGE SCALE GENOMIC DNA]</scope>
</reference>
<dbReference type="EMBL" id="CACVBM020001073">
    <property type="protein sequence ID" value="CAA7028733.1"/>
    <property type="molecule type" value="Genomic_DNA"/>
</dbReference>
<evidence type="ECO:0000313" key="2">
    <source>
        <dbReference type="Proteomes" id="UP000467841"/>
    </source>
</evidence>
<sequence length="87" mass="10028">MVEERFAVRKKGGLRKMIAVEIRRKFPVSALESPKLMIDLYCRHRDSYEATTTVEKEKISRKLEMSFFNGEAMERGGVLGVSVTQFL</sequence>
<dbReference type="Proteomes" id="UP000467841">
    <property type="component" value="Unassembled WGS sequence"/>
</dbReference>